<sequence>MRYFETLYIVNPNLEGDVLNKTMKEIGVELEKIKLKLINHRVWGKKRLAYPIEKQKYGSFILMQFEGGEFGKMNEFDTWMKLNSSILRHMTVRLNEKPEVYVEEEKPDDNEIMKTIAQPVKEISSEEIKVETIDESSDKVQSDPVKDEKIEDDESLSQEINDGAEHSIENKEAE</sequence>
<evidence type="ECO:0000256" key="1">
    <source>
        <dbReference type="ARBA" id="ARBA00009512"/>
    </source>
</evidence>
<proteinExistence type="inferred from homology"/>
<dbReference type="InterPro" id="IPR035980">
    <property type="entry name" value="Ribosomal_bS6_sf"/>
</dbReference>
<evidence type="ECO:0000256" key="2">
    <source>
        <dbReference type="SAM" id="MobiDB-lite"/>
    </source>
</evidence>
<dbReference type="GO" id="GO:0003735">
    <property type="term" value="F:structural constituent of ribosome"/>
    <property type="evidence" value="ECO:0007669"/>
    <property type="project" value="InterPro"/>
</dbReference>
<protein>
    <recommendedName>
        <fullName evidence="4">30S ribosomal protein S6</fullName>
    </recommendedName>
</protein>
<dbReference type="AlphaFoldDB" id="A0A382F551"/>
<feature type="non-terminal residue" evidence="3">
    <location>
        <position position="174"/>
    </location>
</feature>
<dbReference type="NCBIfam" id="TIGR00166">
    <property type="entry name" value="S6"/>
    <property type="match status" value="1"/>
</dbReference>
<evidence type="ECO:0000313" key="3">
    <source>
        <dbReference type="EMBL" id="SVB57323.1"/>
    </source>
</evidence>
<dbReference type="InterPro" id="IPR014717">
    <property type="entry name" value="Transl_elong_EF1B/ribsomal_bS6"/>
</dbReference>
<dbReference type="GO" id="GO:0019843">
    <property type="term" value="F:rRNA binding"/>
    <property type="evidence" value="ECO:0007669"/>
    <property type="project" value="InterPro"/>
</dbReference>
<evidence type="ECO:0008006" key="4">
    <source>
        <dbReference type="Google" id="ProtNLM"/>
    </source>
</evidence>
<dbReference type="InterPro" id="IPR000529">
    <property type="entry name" value="Ribosomal_bS6"/>
</dbReference>
<feature type="compositionally biased region" description="Basic and acidic residues" evidence="2">
    <location>
        <begin position="127"/>
        <end position="149"/>
    </location>
</feature>
<dbReference type="CDD" id="cd00473">
    <property type="entry name" value="bS6"/>
    <property type="match status" value="1"/>
</dbReference>
<reference evidence="3" key="1">
    <citation type="submission" date="2018-05" db="EMBL/GenBank/DDBJ databases">
        <authorList>
            <person name="Lanie J.A."/>
            <person name="Ng W.-L."/>
            <person name="Kazmierczak K.M."/>
            <person name="Andrzejewski T.M."/>
            <person name="Davidsen T.M."/>
            <person name="Wayne K.J."/>
            <person name="Tettelin H."/>
            <person name="Glass J.I."/>
            <person name="Rusch D."/>
            <person name="Podicherti R."/>
            <person name="Tsui H.-C.T."/>
            <person name="Winkler M.E."/>
        </authorList>
    </citation>
    <scope>NUCLEOTIDE SEQUENCE</scope>
</reference>
<comment type="similarity">
    <text evidence="1">Belongs to the bacterial ribosomal protein bS6 family.</text>
</comment>
<dbReference type="InterPro" id="IPR020814">
    <property type="entry name" value="Ribosomal_S6_plastid/chlpt"/>
</dbReference>
<organism evidence="3">
    <name type="scientific">marine metagenome</name>
    <dbReference type="NCBI Taxonomy" id="408172"/>
    <lineage>
        <taxon>unclassified sequences</taxon>
        <taxon>metagenomes</taxon>
        <taxon>ecological metagenomes</taxon>
    </lineage>
</organism>
<dbReference type="EMBL" id="UINC01047712">
    <property type="protein sequence ID" value="SVB57323.1"/>
    <property type="molecule type" value="Genomic_DNA"/>
</dbReference>
<feature type="region of interest" description="Disordered" evidence="2">
    <location>
        <begin position="127"/>
        <end position="174"/>
    </location>
</feature>
<accession>A0A382F551</accession>
<dbReference type="GO" id="GO:0006412">
    <property type="term" value="P:translation"/>
    <property type="evidence" value="ECO:0007669"/>
    <property type="project" value="InterPro"/>
</dbReference>
<gene>
    <name evidence="3" type="ORF">METZ01_LOCUS210177</name>
</gene>
<dbReference type="SUPFAM" id="SSF54995">
    <property type="entry name" value="Ribosomal protein S6"/>
    <property type="match status" value="1"/>
</dbReference>
<dbReference type="Gene3D" id="3.30.70.60">
    <property type="match status" value="1"/>
</dbReference>
<dbReference type="GO" id="GO:0005840">
    <property type="term" value="C:ribosome"/>
    <property type="evidence" value="ECO:0007669"/>
    <property type="project" value="InterPro"/>
</dbReference>
<name>A0A382F551_9ZZZZ</name>
<dbReference type="Pfam" id="PF01250">
    <property type="entry name" value="Ribosomal_S6"/>
    <property type="match status" value="1"/>
</dbReference>
<dbReference type="HAMAP" id="MF_00360">
    <property type="entry name" value="Ribosomal_bS6"/>
    <property type="match status" value="1"/>
</dbReference>
<feature type="compositionally biased region" description="Basic and acidic residues" evidence="2">
    <location>
        <begin position="163"/>
        <end position="174"/>
    </location>
</feature>